<proteinExistence type="predicted"/>
<evidence type="ECO:0008006" key="3">
    <source>
        <dbReference type="Google" id="ProtNLM"/>
    </source>
</evidence>
<dbReference type="Gramene" id="Psat03G0424200-T1">
    <property type="protein sequence ID" value="KAI5429586.1"/>
    <property type="gene ID" value="KIW84_034242"/>
</dbReference>
<dbReference type="InterPro" id="IPR043128">
    <property type="entry name" value="Rev_trsase/Diguanyl_cyclase"/>
</dbReference>
<name>A0A9D4Y3H6_PEA</name>
<comment type="caution">
    <text evidence="1">The sequence shown here is derived from an EMBL/GenBank/DDBJ whole genome shotgun (WGS) entry which is preliminary data.</text>
</comment>
<dbReference type="Gene3D" id="3.30.70.270">
    <property type="match status" value="1"/>
</dbReference>
<dbReference type="Proteomes" id="UP001058974">
    <property type="component" value="Chromosome 3"/>
</dbReference>
<dbReference type="SUPFAM" id="SSF56672">
    <property type="entry name" value="DNA/RNA polymerases"/>
    <property type="match status" value="1"/>
</dbReference>
<sequence length="159" mass="17965">MTTTCAPIFKLLWKDQSCDWTEDCQKAFDSIKEYLLEPPILSPPVEGRPLIMYLTVLEVLVLMITSHGSWIKSYQVLNIGQNALKWAFWLEAHTSGSINRALVQKLCKEIHTPDNTTEELEFRISLSLTQSLHSQTASTAIEGIRSCGLSRDVVIVQRS</sequence>
<keyword evidence="2" id="KW-1185">Reference proteome</keyword>
<evidence type="ECO:0000313" key="1">
    <source>
        <dbReference type="EMBL" id="KAI5429586.1"/>
    </source>
</evidence>
<protein>
    <recommendedName>
        <fullName evidence="3">Reverse transcriptase/retrotransposon-derived protein RNase H-like domain-containing protein</fullName>
    </recommendedName>
</protein>
<gene>
    <name evidence="1" type="ORF">KIW84_034242</name>
</gene>
<accession>A0A9D4Y3H6</accession>
<reference evidence="1 2" key="1">
    <citation type="journal article" date="2022" name="Nat. Genet.">
        <title>Improved pea reference genome and pan-genome highlight genomic features and evolutionary characteristics.</title>
        <authorList>
            <person name="Yang T."/>
            <person name="Liu R."/>
            <person name="Luo Y."/>
            <person name="Hu S."/>
            <person name="Wang D."/>
            <person name="Wang C."/>
            <person name="Pandey M.K."/>
            <person name="Ge S."/>
            <person name="Xu Q."/>
            <person name="Li N."/>
            <person name="Li G."/>
            <person name="Huang Y."/>
            <person name="Saxena R.K."/>
            <person name="Ji Y."/>
            <person name="Li M."/>
            <person name="Yan X."/>
            <person name="He Y."/>
            <person name="Liu Y."/>
            <person name="Wang X."/>
            <person name="Xiang C."/>
            <person name="Varshney R.K."/>
            <person name="Ding H."/>
            <person name="Gao S."/>
            <person name="Zong X."/>
        </authorList>
    </citation>
    <scope>NUCLEOTIDE SEQUENCE [LARGE SCALE GENOMIC DNA]</scope>
    <source>
        <strain evidence="1 2">cv. Zhongwan 6</strain>
    </source>
</reference>
<dbReference type="AlphaFoldDB" id="A0A9D4Y3H6"/>
<organism evidence="1 2">
    <name type="scientific">Pisum sativum</name>
    <name type="common">Garden pea</name>
    <name type="synonym">Lathyrus oleraceus</name>
    <dbReference type="NCBI Taxonomy" id="3888"/>
    <lineage>
        <taxon>Eukaryota</taxon>
        <taxon>Viridiplantae</taxon>
        <taxon>Streptophyta</taxon>
        <taxon>Embryophyta</taxon>
        <taxon>Tracheophyta</taxon>
        <taxon>Spermatophyta</taxon>
        <taxon>Magnoliopsida</taxon>
        <taxon>eudicotyledons</taxon>
        <taxon>Gunneridae</taxon>
        <taxon>Pentapetalae</taxon>
        <taxon>rosids</taxon>
        <taxon>fabids</taxon>
        <taxon>Fabales</taxon>
        <taxon>Fabaceae</taxon>
        <taxon>Papilionoideae</taxon>
        <taxon>50 kb inversion clade</taxon>
        <taxon>NPAAA clade</taxon>
        <taxon>Hologalegina</taxon>
        <taxon>IRL clade</taxon>
        <taxon>Fabeae</taxon>
        <taxon>Lathyrus</taxon>
    </lineage>
</organism>
<dbReference type="EMBL" id="JAMSHJ010000003">
    <property type="protein sequence ID" value="KAI5429586.1"/>
    <property type="molecule type" value="Genomic_DNA"/>
</dbReference>
<evidence type="ECO:0000313" key="2">
    <source>
        <dbReference type="Proteomes" id="UP001058974"/>
    </source>
</evidence>
<dbReference type="InterPro" id="IPR043502">
    <property type="entry name" value="DNA/RNA_pol_sf"/>
</dbReference>